<sequence length="301" mass="33173">MNTLLIVITIMLFSTQTLSMKLIKAGPLRERLLIYAGFTFIASMGLLLFSLFQPEARQISPETLMFGILFGLGFMLTIIFYNLAISTGPLSYTAFYFSASMLIPTVTGIIAFNEAMTLTTVAAILLFLAAFYFINVNPDQKSEGGSTKRSDKWLLYCLLTFLFNGLLAVIQKFHQHQMEGTQSSGLMFVGFCSAFVFYILAYTVQYVTGKKQESLTISGEGTVLRQNLLPMVLLAATSLIGNIIMTFLSGVVPSSYLFPLVQGSIIVSITLCSMLLFREKLSTFGKIGIMLGVFAIIIINL</sequence>
<evidence type="ECO:0008006" key="5">
    <source>
        <dbReference type="Google" id="ProtNLM"/>
    </source>
</evidence>
<gene>
    <name evidence="3" type="ORF">SAMN05661091_1202</name>
</gene>
<feature type="transmembrane region" description="Helical" evidence="2">
    <location>
        <begin position="185"/>
        <end position="208"/>
    </location>
</feature>
<keyword evidence="2" id="KW-0812">Transmembrane</keyword>
<dbReference type="EMBL" id="LT840184">
    <property type="protein sequence ID" value="SMF75433.1"/>
    <property type="molecule type" value="Genomic_DNA"/>
</dbReference>
<evidence type="ECO:0000313" key="3">
    <source>
        <dbReference type="EMBL" id="SMF75433.1"/>
    </source>
</evidence>
<comment type="subcellular location">
    <subcellularLocation>
        <location evidence="1">Endomembrane system</location>
        <topology evidence="1">Multi-pass membrane protein</topology>
    </subcellularLocation>
</comment>
<keyword evidence="2" id="KW-0472">Membrane</keyword>
<name>A0A1X7GVM2_9BACL</name>
<proteinExistence type="predicted"/>
<keyword evidence="2" id="KW-1133">Transmembrane helix</keyword>
<organism evidence="3 4">
    <name type="scientific">Paenibacillus uliginis N3/975</name>
    <dbReference type="NCBI Taxonomy" id="1313296"/>
    <lineage>
        <taxon>Bacteria</taxon>
        <taxon>Bacillati</taxon>
        <taxon>Bacillota</taxon>
        <taxon>Bacilli</taxon>
        <taxon>Bacillales</taxon>
        <taxon>Paenibacillaceae</taxon>
        <taxon>Paenibacillus</taxon>
    </lineage>
</organism>
<dbReference type="InterPro" id="IPR037185">
    <property type="entry name" value="EmrE-like"/>
</dbReference>
<dbReference type="SUPFAM" id="SSF103481">
    <property type="entry name" value="Multidrug resistance efflux transporter EmrE"/>
    <property type="match status" value="2"/>
</dbReference>
<dbReference type="RefSeq" id="WP_208918181.1">
    <property type="nucleotide sequence ID" value="NZ_LT840184.1"/>
</dbReference>
<dbReference type="AlphaFoldDB" id="A0A1X7GVM2"/>
<dbReference type="Gene3D" id="1.10.3730.20">
    <property type="match status" value="1"/>
</dbReference>
<evidence type="ECO:0000313" key="4">
    <source>
        <dbReference type="Proteomes" id="UP000192940"/>
    </source>
</evidence>
<evidence type="ECO:0000256" key="2">
    <source>
        <dbReference type="SAM" id="Phobius"/>
    </source>
</evidence>
<feature type="transmembrane region" description="Helical" evidence="2">
    <location>
        <begin position="33"/>
        <end position="52"/>
    </location>
</feature>
<feature type="transmembrane region" description="Helical" evidence="2">
    <location>
        <begin position="90"/>
        <end position="110"/>
    </location>
</feature>
<feature type="transmembrane region" description="Helical" evidence="2">
    <location>
        <begin position="256"/>
        <end position="277"/>
    </location>
</feature>
<accession>A0A1X7GVM2</accession>
<protein>
    <recommendedName>
        <fullName evidence="5">EamA-like transporter family protein</fullName>
    </recommendedName>
</protein>
<feature type="transmembrane region" description="Helical" evidence="2">
    <location>
        <begin position="283"/>
        <end position="300"/>
    </location>
</feature>
<feature type="transmembrane region" description="Helical" evidence="2">
    <location>
        <begin position="115"/>
        <end position="133"/>
    </location>
</feature>
<feature type="transmembrane region" description="Helical" evidence="2">
    <location>
        <begin position="228"/>
        <end position="249"/>
    </location>
</feature>
<feature type="transmembrane region" description="Helical" evidence="2">
    <location>
        <begin position="153"/>
        <end position="173"/>
    </location>
</feature>
<dbReference type="Proteomes" id="UP000192940">
    <property type="component" value="Chromosome I"/>
</dbReference>
<keyword evidence="4" id="KW-1185">Reference proteome</keyword>
<feature type="transmembrane region" description="Helical" evidence="2">
    <location>
        <begin position="64"/>
        <end position="84"/>
    </location>
</feature>
<reference evidence="4" key="1">
    <citation type="submission" date="2017-04" db="EMBL/GenBank/DDBJ databases">
        <authorList>
            <person name="Varghese N."/>
            <person name="Submissions S."/>
        </authorList>
    </citation>
    <scope>NUCLEOTIDE SEQUENCE [LARGE SCALE GENOMIC DNA]</scope>
    <source>
        <strain evidence="4">N3/975</strain>
    </source>
</reference>
<evidence type="ECO:0000256" key="1">
    <source>
        <dbReference type="ARBA" id="ARBA00004127"/>
    </source>
</evidence>